<feature type="domain" description="ZP" evidence="10">
    <location>
        <begin position="35"/>
        <end position="289"/>
    </location>
</feature>
<evidence type="ECO:0000256" key="2">
    <source>
        <dbReference type="ARBA" id="ARBA00022460"/>
    </source>
</evidence>
<name>A0A1I7V333_9PELO</name>
<keyword evidence="5 9" id="KW-0732">Signal</keyword>
<sequence>MSALVLLFSLLLWSTVRCAQVPRIQNGIVGEPEVLCDIRHIRITMKTMQPFAGNLYTKGFFHKSECRIRGNSSSDSVEIVLPVDSDCGIRRKRMINPRGILLDTVVILMLHPVFLTQTDRSYHVQCQYTESERTVTNALDVSMQPASDLPQSSQQQNDESTPVCKYEVLMESVTGPPLSHATVGDLVYHKWSCDGSNTEMYCMTVHSCVVDDGQGYGQKLVDEQGCTLDSFILKELEYKKESMEIPTEACNNRSSSLKTKSLDVKTNRKISPDIPPDFPRPANDSQLQKSGKFSSDHSNSDYSISDFLDDELEDEVDKMQKISSMTMNRLIRRDVAKETTNILGNFDVTAPSVNVQDLPESGRE</sequence>
<evidence type="ECO:0000256" key="8">
    <source>
        <dbReference type="SAM" id="MobiDB-lite"/>
    </source>
</evidence>
<dbReference type="InterPro" id="IPR056953">
    <property type="entry name" value="CUT_N"/>
</dbReference>
<protein>
    <submittedName>
        <fullName evidence="12">ZP domain-containing protein</fullName>
    </submittedName>
</protein>
<evidence type="ECO:0000256" key="6">
    <source>
        <dbReference type="ARBA" id="ARBA00022989"/>
    </source>
</evidence>
<dbReference type="InterPro" id="IPR051962">
    <property type="entry name" value="Cuticlin"/>
</dbReference>
<evidence type="ECO:0000256" key="7">
    <source>
        <dbReference type="ARBA" id="ARBA00023136"/>
    </source>
</evidence>
<organism evidence="11 12">
    <name type="scientific">Caenorhabditis tropicalis</name>
    <dbReference type="NCBI Taxonomy" id="1561998"/>
    <lineage>
        <taxon>Eukaryota</taxon>
        <taxon>Metazoa</taxon>
        <taxon>Ecdysozoa</taxon>
        <taxon>Nematoda</taxon>
        <taxon>Chromadorea</taxon>
        <taxon>Rhabditida</taxon>
        <taxon>Rhabditina</taxon>
        <taxon>Rhabditomorpha</taxon>
        <taxon>Rhabditoidea</taxon>
        <taxon>Rhabditidae</taxon>
        <taxon>Peloderinae</taxon>
        <taxon>Caenorhabditis</taxon>
    </lineage>
</organism>
<dbReference type="GO" id="GO:0042302">
    <property type="term" value="F:structural constituent of cuticle"/>
    <property type="evidence" value="ECO:0007669"/>
    <property type="project" value="UniProtKB-KW"/>
</dbReference>
<dbReference type="Pfam" id="PF25301">
    <property type="entry name" value="CUT_C"/>
    <property type="match status" value="1"/>
</dbReference>
<dbReference type="InterPro" id="IPR057475">
    <property type="entry name" value="CUT_C"/>
</dbReference>
<keyword evidence="4" id="KW-0812">Transmembrane</keyword>
<dbReference type="PANTHER" id="PTHR22907:SF1">
    <property type="entry name" value="ZP DOMAIN-CONTAINING PROTEIN"/>
    <property type="match status" value="1"/>
</dbReference>
<evidence type="ECO:0000256" key="9">
    <source>
        <dbReference type="SAM" id="SignalP"/>
    </source>
</evidence>
<evidence type="ECO:0000259" key="10">
    <source>
        <dbReference type="PROSITE" id="PS51034"/>
    </source>
</evidence>
<keyword evidence="11" id="KW-1185">Reference proteome</keyword>
<dbReference type="WBParaSite" id="Csp11.Scaffold630.g21898.t2">
    <property type="protein sequence ID" value="Csp11.Scaffold630.g21898.t2"/>
    <property type="gene ID" value="Csp11.Scaffold630.g21898"/>
</dbReference>
<proteinExistence type="predicted"/>
<dbReference type="AlphaFoldDB" id="A0A1I7V333"/>
<feature type="signal peptide" evidence="9">
    <location>
        <begin position="1"/>
        <end position="18"/>
    </location>
</feature>
<feature type="compositionally biased region" description="Polar residues" evidence="8">
    <location>
        <begin position="283"/>
        <end position="293"/>
    </location>
</feature>
<dbReference type="GO" id="GO:0005886">
    <property type="term" value="C:plasma membrane"/>
    <property type="evidence" value="ECO:0007669"/>
    <property type="project" value="UniProtKB-SubCell"/>
</dbReference>
<dbReference type="PANTHER" id="PTHR22907">
    <property type="entry name" value="GH04558P"/>
    <property type="match status" value="1"/>
</dbReference>
<reference evidence="12" key="1">
    <citation type="submission" date="2016-11" db="UniProtKB">
        <authorList>
            <consortium name="WormBaseParasite"/>
        </authorList>
    </citation>
    <scope>IDENTIFICATION</scope>
</reference>
<evidence type="ECO:0000313" key="11">
    <source>
        <dbReference type="Proteomes" id="UP000095282"/>
    </source>
</evidence>
<evidence type="ECO:0000313" key="12">
    <source>
        <dbReference type="WBParaSite" id="Csp11.Scaffold630.g21898.t2"/>
    </source>
</evidence>
<keyword evidence="6" id="KW-1133">Transmembrane helix</keyword>
<keyword evidence="2" id="KW-0193">Cuticle</keyword>
<accession>A0A1I7V333</accession>
<feature type="compositionally biased region" description="Polar residues" evidence="8">
    <location>
        <begin position="249"/>
        <end position="259"/>
    </location>
</feature>
<feature type="chain" id="PRO_5009309704" evidence="9">
    <location>
        <begin position="19"/>
        <end position="364"/>
    </location>
</feature>
<evidence type="ECO:0000256" key="1">
    <source>
        <dbReference type="ARBA" id="ARBA00004251"/>
    </source>
</evidence>
<dbReference type="InterPro" id="IPR001507">
    <property type="entry name" value="ZP_dom"/>
</dbReference>
<keyword evidence="3" id="KW-1003">Cell membrane</keyword>
<dbReference type="SMART" id="SM00241">
    <property type="entry name" value="ZP"/>
    <property type="match status" value="1"/>
</dbReference>
<evidence type="ECO:0000256" key="3">
    <source>
        <dbReference type="ARBA" id="ARBA00022475"/>
    </source>
</evidence>
<keyword evidence="7" id="KW-0472">Membrane</keyword>
<evidence type="ECO:0000256" key="5">
    <source>
        <dbReference type="ARBA" id="ARBA00022729"/>
    </source>
</evidence>
<dbReference type="Pfam" id="PF25057">
    <property type="entry name" value="CUT_N"/>
    <property type="match status" value="1"/>
</dbReference>
<feature type="region of interest" description="Disordered" evidence="8">
    <location>
        <begin position="245"/>
        <end position="299"/>
    </location>
</feature>
<dbReference type="STRING" id="1561998.A0A1I7V333"/>
<evidence type="ECO:0000256" key="4">
    <source>
        <dbReference type="ARBA" id="ARBA00022692"/>
    </source>
</evidence>
<dbReference type="Proteomes" id="UP000095282">
    <property type="component" value="Unplaced"/>
</dbReference>
<dbReference type="PROSITE" id="PS51034">
    <property type="entry name" value="ZP_2"/>
    <property type="match status" value="1"/>
</dbReference>
<comment type="subcellular location">
    <subcellularLocation>
        <location evidence="1">Cell membrane</location>
        <topology evidence="1">Single-pass type I membrane protein</topology>
    </subcellularLocation>
</comment>